<evidence type="ECO:0000256" key="1">
    <source>
        <dbReference type="SAM" id="SignalP"/>
    </source>
</evidence>
<dbReference type="AlphaFoldDB" id="A0A2M4DHI6"/>
<feature type="signal peptide" evidence="1">
    <location>
        <begin position="1"/>
        <end position="28"/>
    </location>
</feature>
<evidence type="ECO:0000313" key="2">
    <source>
        <dbReference type="EMBL" id="MBW77033.1"/>
    </source>
</evidence>
<dbReference type="EMBL" id="GGFL01012855">
    <property type="protein sequence ID" value="MBW77033.1"/>
    <property type="molecule type" value="Transcribed_RNA"/>
</dbReference>
<sequence length="124" mass="13814">MSRESSEFSLRAAVLLLWLLRCFDSSSRLSMLSSSLTPFSATYTSKDFSSPNSPTRRRSIVDDAQPAEVVIRSRLTKSRSFAPSSINPPDSWPMIVLNFSFDRTLPRPFMLADRRCATGGLCGT</sequence>
<accession>A0A2M4DHI6</accession>
<organism evidence="2">
    <name type="scientific">Anopheles darlingi</name>
    <name type="common">Mosquito</name>
    <dbReference type="NCBI Taxonomy" id="43151"/>
    <lineage>
        <taxon>Eukaryota</taxon>
        <taxon>Metazoa</taxon>
        <taxon>Ecdysozoa</taxon>
        <taxon>Arthropoda</taxon>
        <taxon>Hexapoda</taxon>
        <taxon>Insecta</taxon>
        <taxon>Pterygota</taxon>
        <taxon>Neoptera</taxon>
        <taxon>Endopterygota</taxon>
        <taxon>Diptera</taxon>
        <taxon>Nematocera</taxon>
        <taxon>Culicoidea</taxon>
        <taxon>Culicidae</taxon>
        <taxon>Anophelinae</taxon>
        <taxon>Anopheles</taxon>
    </lineage>
</organism>
<feature type="chain" id="PRO_5014979905" evidence="1">
    <location>
        <begin position="29"/>
        <end position="124"/>
    </location>
</feature>
<keyword evidence="1" id="KW-0732">Signal</keyword>
<protein>
    <submittedName>
        <fullName evidence="2">Putative secreted protein</fullName>
    </submittedName>
</protein>
<reference evidence="2" key="1">
    <citation type="submission" date="2018-01" db="EMBL/GenBank/DDBJ databases">
        <title>An insight into the sialome of Amazonian anophelines.</title>
        <authorList>
            <person name="Ribeiro J.M."/>
            <person name="Scarpassa V."/>
            <person name="Calvo E."/>
        </authorList>
    </citation>
    <scope>NUCLEOTIDE SEQUENCE</scope>
</reference>
<proteinExistence type="predicted"/>
<name>A0A2M4DHI6_ANODA</name>